<evidence type="ECO:0000313" key="1">
    <source>
        <dbReference type="EMBL" id="KAK0480611.1"/>
    </source>
</evidence>
<organism evidence="1 2">
    <name type="scientific">Armillaria novae-zelandiae</name>
    <dbReference type="NCBI Taxonomy" id="153914"/>
    <lineage>
        <taxon>Eukaryota</taxon>
        <taxon>Fungi</taxon>
        <taxon>Dikarya</taxon>
        <taxon>Basidiomycota</taxon>
        <taxon>Agaricomycotina</taxon>
        <taxon>Agaricomycetes</taxon>
        <taxon>Agaricomycetidae</taxon>
        <taxon>Agaricales</taxon>
        <taxon>Marasmiineae</taxon>
        <taxon>Physalacriaceae</taxon>
        <taxon>Armillaria</taxon>
    </lineage>
</organism>
<dbReference type="InterPro" id="IPR021851">
    <property type="entry name" value="DUF3455"/>
</dbReference>
<proteinExistence type="predicted"/>
<evidence type="ECO:0000313" key="2">
    <source>
        <dbReference type="Proteomes" id="UP001175227"/>
    </source>
</evidence>
<dbReference type="Proteomes" id="UP001175227">
    <property type="component" value="Unassembled WGS sequence"/>
</dbReference>
<dbReference type="PANTHER" id="PTHR35567">
    <property type="entry name" value="MALATE DEHYDROGENASE (AFU_ORTHOLOGUE AFUA_2G13800)"/>
    <property type="match status" value="1"/>
</dbReference>
<sequence length="258" mass="27876">MRPSRDLYLRALRILACICDLCLPIPPVKMLAFVLLALSSILPALAMPSPNVHDIAPRYLHSCDLSHARLVFPNGSAIASPSGPPSFIGLGVGTQNYTCTADGVYTNVGAVATLFDISCLVGTPLFGHIQDLAIDAWKRIHNNQSVPPELRQDFFVLGDHFFITNPVTGSGISPKWDFTKSLHNSEAFVVGARSGGMPAPTGSQDIDWLVLNRVIGSLATQVFRVDTREGQPPPSCTPGSPLITVKYTAKYWFFGSLL</sequence>
<dbReference type="AlphaFoldDB" id="A0AA39TCU6"/>
<gene>
    <name evidence="1" type="ORF">IW261DRAFT_1129483</name>
</gene>
<name>A0AA39TCU6_9AGAR</name>
<dbReference type="Pfam" id="PF11937">
    <property type="entry name" value="DUF3455"/>
    <property type="match status" value="1"/>
</dbReference>
<accession>A0AA39TCU6</accession>
<comment type="caution">
    <text evidence="1">The sequence shown here is derived from an EMBL/GenBank/DDBJ whole genome shotgun (WGS) entry which is preliminary data.</text>
</comment>
<dbReference type="EMBL" id="JAUEPR010000009">
    <property type="protein sequence ID" value="KAK0480611.1"/>
    <property type="molecule type" value="Genomic_DNA"/>
</dbReference>
<keyword evidence="2" id="KW-1185">Reference proteome</keyword>
<protein>
    <recommendedName>
        <fullName evidence="3">Malate dehydrogenase</fullName>
    </recommendedName>
</protein>
<dbReference type="PANTHER" id="PTHR35567:SF1">
    <property type="entry name" value="CONSERVED FUNGAL PROTEIN (AFU_ORTHOLOGUE AFUA_1G14230)"/>
    <property type="match status" value="1"/>
</dbReference>
<evidence type="ECO:0008006" key="3">
    <source>
        <dbReference type="Google" id="ProtNLM"/>
    </source>
</evidence>
<reference evidence="1" key="1">
    <citation type="submission" date="2023-06" db="EMBL/GenBank/DDBJ databases">
        <authorList>
            <consortium name="Lawrence Berkeley National Laboratory"/>
            <person name="Ahrendt S."/>
            <person name="Sahu N."/>
            <person name="Indic B."/>
            <person name="Wong-Bajracharya J."/>
            <person name="Merenyi Z."/>
            <person name="Ke H.-M."/>
            <person name="Monk M."/>
            <person name="Kocsube S."/>
            <person name="Drula E."/>
            <person name="Lipzen A."/>
            <person name="Balint B."/>
            <person name="Henrissat B."/>
            <person name="Andreopoulos B."/>
            <person name="Martin F.M."/>
            <person name="Harder C.B."/>
            <person name="Rigling D."/>
            <person name="Ford K.L."/>
            <person name="Foster G.D."/>
            <person name="Pangilinan J."/>
            <person name="Papanicolaou A."/>
            <person name="Barry K."/>
            <person name="LaButti K."/>
            <person name="Viragh M."/>
            <person name="Koriabine M."/>
            <person name="Yan M."/>
            <person name="Riley R."/>
            <person name="Champramary S."/>
            <person name="Plett K.L."/>
            <person name="Tsai I.J."/>
            <person name="Slot J."/>
            <person name="Sipos G."/>
            <person name="Plett J."/>
            <person name="Nagy L.G."/>
            <person name="Grigoriev I.V."/>
        </authorList>
    </citation>
    <scope>NUCLEOTIDE SEQUENCE</scope>
    <source>
        <strain evidence="1">ICMP 16352</strain>
    </source>
</reference>